<accession>A0A370CE67</accession>
<gene>
    <name evidence="2" type="ORF">M747DRAFT_274465</name>
</gene>
<evidence type="ECO:0000256" key="1">
    <source>
        <dbReference type="SAM" id="MobiDB-lite"/>
    </source>
</evidence>
<dbReference type="EMBL" id="KZ851903">
    <property type="protein sequence ID" value="RDH24092.1"/>
    <property type="molecule type" value="Genomic_DNA"/>
</dbReference>
<dbReference type="AlphaFoldDB" id="A0A370CE67"/>
<dbReference type="Proteomes" id="UP000253845">
    <property type="component" value="Unassembled WGS sequence"/>
</dbReference>
<sequence length="197" mass="22002">MRRRGGLDYGDANGKPASGRGRSGKEELSKMRVPKRNQAGPVPMFHTSVATGSNRSRNLHLEILNNWGQVRAGVKHFSLGLYEGICQDATKHSKKASANVDDTLTGNRDPVLTFHQEEFGRTILFTLSPPVSGNYYPHVDKLTLLSRIHVFGKNRSTLVRGQNTNSDLLGVSYSMLTVWRHHVKRRENICKGQRSPP</sequence>
<organism evidence="2 3">
    <name type="scientific">Aspergillus niger ATCC 13496</name>
    <dbReference type="NCBI Taxonomy" id="1353008"/>
    <lineage>
        <taxon>Eukaryota</taxon>
        <taxon>Fungi</taxon>
        <taxon>Dikarya</taxon>
        <taxon>Ascomycota</taxon>
        <taxon>Pezizomycotina</taxon>
        <taxon>Eurotiomycetes</taxon>
        <taxon>Eurotiomycetidae</taxon>
        <taxon>Eurotiales</taxon>
        <taxon>Aspergillaceae</taxon>
        <taxon>Aspergillus</taxon>
        <taxon>Aspergillus subgen. Circumdati</taxon>
    </lineage>
</organism>
<feature type="region of interest" description="Disordered" evidence="1">
    <location>
        <begin position="1"/>
        <end position="43"/>
    </location>
</feature>
<reference evidence="2 3" key="1">
    <citation type="submission" date="2018-07" db="EMBL/GenBank/DDBJ databases">
        <title>Section-level genome sequencing of Aspergillus section Nigri to investigate inter- and intra-species variation.</title>
        <authorList>
            <consortium name="DOE Joint Genome Institute"/>
            <person name="Vesth T.C."/>
            <person name="Nybo J.L."/>
            <person name="Theobald S."/>
            <person name="Frisvad J.C."/>
            <person name="Larsen T.O."/>
            <person name="Nielsen K.F."/>
            <person name="Hoof J.B."/>
            <person name="Brandl J."/>
            <person name="Salamov A."/>
            <person name="Riley R."/>
            <person name="Gladden J.M."/>
            <person name="Phatale P."/>
            <person name="Nielsen M.T."/>
            <person name="Lyhne E.K."/>
            <person name="Kogle M.E."/>
            <person name="Strasser K."/>
            <person name="McDonnell E."/>
            <person name="Barry K."/>
            <person name="Clum A."/>
            <person name="Chen C."/>
            <person name="Nolan M."/>
            <person name="Sandor L."/>
            <person name="Kuo A."/>
            <person name="Lipzen A."/>
            <person name="Hainaut M."/>
            <person name="Drula E."/>
            <person name="Tsang A."/>
            <person name="Magnuson J.K."/>
            <person name="Henrissat B."/>
            <person name="Wiebenga A."/>
            <person name="Simmons B.A."/>
            <person name="Makela M.R."/>
            <person name="De vries R.P."/>
            <person name="Grigoriev I.V."/>
            <person name="Mortensen U.H."/>
            <person name="Baker S.E."/>
            <person name="Andersen M.R."/>
        </authorList>
    </citation>
    <scope>NUCLEOTIDE SEQUENCE [LARGE SCALE GENOMIC DNA]</scope>
    <source>
        <strain evidence="2 3">ATCC 13496</strain>
    </source>
</reference>
<proteinExistence type="predicted"/>
<dbReference type="VEuPathDB" id="FungiDB:M747DRAFT_274465"/>
<name>A0A370CE67_ASPNG</name>
<protein>
    <submittedName>
        <fullName evidence="2">Uncharacterized protein</fullName>
    </submittedName>
</protein>
<evidence type="ECO:0000313" key="3">
    <source>
        <dbReference type="Proteomes" id="UP000253845"/>
    </source>
</evidence>
<evidence type="ECO:0000313" key="2">
    <source>
        <dbReference type="EMBL" id="RDH24092.1"/>
    </source>
</evidence>